<dbReference type="Proteomes" id="UP000188320">
    <property type="component" value="Unassembled WGS sequence"/>
</dbReference>
<protein>
    <submittedName>
        <fullName evidence="4">Uncharacterized protein</fullName>
    </submittedName>
</protein>
<keyword evidence="5" id="KW-1185">Reference proteome</keyword>
<feature type="region of interest" description="Disordered" evidence="1">
    <location>
        <begin position="70"/>
        <end position="211"/>
    </location>
</feature>
<keyword evidence="2" id="KW-0812">Transmembrane</keyword>
<proteinExistence type="predicted"/>
<feature type="compositionally biased region" description="Polar residues" evidence="1">
    <location>
        <begin position="137"/>
        <end position="146"/>
    </location>
</feature>
<evidence type="ECO:0000313" key="4">
    <source>
        <dbReference type="EMBL" id="OMH79726.1"/>
    </source>
</evidence>
<feature type="compositionally biased region" description="Polar residues" evidence="1">
    <location>
        <begin position="81"/>
        <end position="105"/>
    </location>
</feature>
<accession>A0A1R1PFJ8</accession>
<reference evidence="5" key="1">
    <citation type="submission" date="2017-01" db="EMBL/GenBank/DDBJ databases">
        <authorList>
            <person name="Wang Y."/>
            <person name="White M."/>
            <person name="Kvist S."/>
            <person name="Moncalvo J.-M."/>
        </authorList>
    </citation>
    <scope>NUCLEOTIDE SEQUENCE [LARGE SCALE GENOMIC DNA]</scope>
    <source>
        <strain evidence="5">COL-18-3</strain>
    </source>
</reference>
<feature type="transmembrane region" description="Helical" evidence="2">
    <location>
        <begin position="226"/>
        <end position="244"/>
    </location>
</feature>
<feature type="compositionally biased region" description="Basic and acidic residues" evidence="1">
    <location>
        <begin position="107"/>
        <end position="119"/>
    </location>
</feature>
<sequence>MSRFSFPSVAIIYILLFLTCVLCNDVYNRGPGDLDGKEDHGNLDSHAYPGKTKYYIEKKVYDIYKRDSDSSASDAKIGQDKASQTSSNDSGVDGQSNSDDISSKYQKNKDASKDTDKKTKGLNTDDGDNTDDLPPTKTKSSYSGSKNEFKDVDKSEKYNGTFVEGMYKGNRTKSGKSGKSDDENEDSSSNQDNDDNSAPTRLPSVTPNVLKPTGYALNGSPKFDSFSLFIAIALAQAFLFVNIYC</sequence>
<evidence type="ECO:0000256" key="3">
    <source>
        <dbReference type="SAM" id="SignalP"/>
    </source>
</evidence>
<keyword evidence="2" id="KW-0472">Membrane</keyword>
<evidence type="ECO:0000313" key="5">
    <source>
        <dbReference type="Proteomes" id="UP000188320"/>
    </source>
</evidence>
<name>A0A1R1PFJ8_ZANCU</name>
<comment type="caution">
    <text evidence="4">The sequence shown here is derived from an EMBL/GenBank/DDBJ whole genome shotgun (WGS) entry which is preliminary data.</text>
</comment>
<keyword evidence="2" id="KW-1133">Transmembrane helix</keyword>
<evidence type="ECO:0000256" key="2">
    <source>
        <dbReference type="SAM" id="Phobius"/>
    </source>
</evidence>
<feature type="signal peptide" evidence="3">
    <location>
        <begin position="1"/>
        <end position="23"/>
    </location>
</feature>
<organism evidence="4 5">
    <name type="scientific">Zancudomyces culisetae</name>
    <name type="common">Gut fungus</name>
    <name type="synonym">Smittium culisetae</name>
    <dbReference type="NCBI Taxonomy" id="1213189"/>
    <lineage>
        <taxon>Eukaryota</taxon>
        <taxon>Fungi</taxon>
        <taxon>Fungi incertae sedis</taxon>
        <taxon>Zoopagomycota</taxon>
        <taxon>Kickxellomycotina</taxon>
        <taxon>Harpellomycetes</taxon>
        <taxon>Harpellales</taxon>
        <taxon>Legeriomycetaceae</taxon>
        <taxon>Zancudomyces</taxon>
    </lineage>
</organism>
<feature type="chain" id="PRO_5010177825" evidence="3">
    <location>
        <begin position="24"/>
        <end position="245"/>
    </location>
</feature>
<feature type="compositionally biased region" description="Basic and acidic residues" evidence="1">
    <location>
        <begin position="147"/>
        <end position="157"/>
    </location>
</feature>
<keyword evidence="3" id="KW-0732">Signal</keyword>
<dbReference type="AlphaFoldDB" id="A0A1R1PFJ8"/>
<gene>
    <name evidence="4" type="ORF">AX774_g6847</name>
</gene>
<dbReference type="EMBL" id="LSSK01001436">
    <property type="protein sequence ID" value="OMH79726.1"/>
    <property type="molecule type" value="Genomic_DNA"/>
</dbReference>
<evidence type="ECO:0000256" key="1">
    <source>
        <dbReference type="SAM" id="MobiDB-lite"/>
    </source>
</evidence>